<accession>A0A428QIZ3</accession>
<dbReference type="SUPFAM" id="SSF81383">
    <property type="entry name" value="F-box domain"/>
    <property type="match status" value="1"/>
</dbReference>
<feature type="domain" description="F-box" evidence="1">
    <location>
        <begin position="47"/>
        <end position="93"/>
    </location>
</feature>
<sequence>MPSAQEFSDELVASFCTIPKITFDKMIPKLPLPQRSTMKRISIKSTLGLLNRLPFDVLVQVLKLLDFQSLSRLSRTSLRGQFVVEALRVYREVMRYYPRILAALGKTDLLRHHSCVLVRQVLSEQKCASCFGYGGILFLPTCERICRDCLEKNYAYHLTDVAYAEEWFSLTNEQLQRIPIMRSIPGEYRLRCHAEHFESHQLVSIKQLLQLAIKVHGSPEKVAELLPPRSSMTVYDEEMGADLSYGEWELLEEFHKAPLEPPGRDLSKLKFNYLVYDKYPGMASIHVPHVTRSGRLEGGYQCRGCRHAMYKYYSLRVVQLPTQGYDFPEGVAPGTVFRAMAVRLRGWKDFKDHVRQCDGVRRLLGGEKEETDWSDVLR</sequence>
<reference evidence="2 3" key="1">
    <citation type="submission" date="2017-06" db="EMBL/GenBank/DDBJ databases">
        <title>Comparative genomic analysis of Ambrosia Fusariam Clade fungi.</title>
        <authorList>
            <person name="Stajich J.E."/>
            <person name="Carrillo J."/>
            <person name="Kijimoto T."/>
            <person name="Eskalen A."/>
            <person name="O'Donnell K."/>
            <person name="Kasson M."/>
        </authorList>
    </citation>
    <scope>NUCLEOTIDE SEQUENCE [LARGE SCALE GENOMIC DNA]</scope>
    <source>
        <strain evidence="2 3">NRRL62584</strain>
    </source>
</reference>
<gene>
    <name evidence="2" type="ORF">CEP54_004299</name>
</gene>
<name>A0A428QIZ3_9HYPO</name>
<dbReference type="PROSITE" id="PS50181">
    <property type="entry name" value="FBOX"/>
    <property type="match status" value="1"/>
</dbReference>
<organism evidence="2 3">
    <name type="scientific">Fusarium duplospermum</name>
    <dbReference type="NCBI Taxonomy" id="1325734"/>
    <lineage>
        <taxon>Eukaryota</taxon>
        <taxon>Fungi</taxon>
        <taxon>Dikarya</taxon>
        <taxon>Ascomycota</taxon>
        <taxon>Pezizomycotina</taxon>
        <taxon>Sordariomycetes</taxon>
        <taxon>Hypocreomycetidae</taxon>
        <taxon>Hypocreales</taxon>
        <taxon>Nectriaceae</taxon>
        <taxon>Fusarium</taxon>
        <taxon>Fusarium solani species complex</taxon>
    </lineage>
</organism>
<dbReference type="InterPro" id="IPR001810">
    <property type="entry name" value="F-box_dom"/>
</dbReference>
<dbReference type="InterPro" id="IPR036047">
    <property type="entry name" value="F-box-like_dom_sf"/>
</dbReference>
<dbReference type="AlphaFoldDB" id="A0A428QIZ3"/>
<dbReference type="CDD" id="cd09917">
    <property type="entry name" value="F-box_SF"/>
    <property type="match status" value="1"/>
</dbReference>
<dbReference type="Proteomes" id="UP000288168">
    <property type="component" value="Unassembled WGS sequence"/>
</dbReference>
<dbReference type="EMBL" id="NKCI01000030">
    <property type="protein sequence ID" value="RSL65221.1"/>
    <property type="molecule type" value="Genomic_DNA"/>
</dbReference>
<dbReference type="OrthoDB" id="2687876at2759"/>
<comment type="caution">
    <text evidence="2">The sequence shown here is derived from an EMBL/GenBank/DDBJ whole genome shotgun (WGS) entry which is preliminary data.</text>
</comment>
<protein>
    <recommendedName>
        <fullName evidence="1">F-box domain-containing protein</fullName>
    </recommendedName>
</protein>
<dbReference type="Pfam" id="PF00646">
    <property type="entry name" value="F-box"/>
    <property type="match status" value="1"/>
</dbReference>
<proteinExistence type="predicted"/>
<evidence type="ECO:0000259" key="1">
    <source>
        <dbReference type="PROSITE" id="PS50181"/>
    </source>
</evidence>
<dbReference type="STRING" id="1325734.A0A428QIZ3"/>
<evidence type="ECO:0000313" key="3">
    <source>
        <dbReference type="Proteomes" id="UP000288168"/>
    </source>
</evidence>
<keyword evidence="3" id="KW-1185">Reference proteome</keyword>
<evidence type="ECO:0000313" key="2">
    <source>
        <dbReference type="EMBL" id="RSL65221.1"/>
    </source>
</evidence>